<accession>A0AAW5WSY2</accession>
<dbReference type="EMBL" id="JAKHPH010000013">
    <property type="protein sequence ID" value="MCZ3667806.1"/>
    <property type="molecule type" value="Genomic_DNA"/>
</dbReference>
<sequence>MLDDDFLDSLTTQLREKLVTLKLFSEVDLKIEFKGIQFNTSMGNDNKEANFQTIFHRLLQKFTQKGINII</sequence>
<reference evidence="1" key="1">
    <citation type="submission" date="2022-01" db="EMBL/GenBank/DDBJ databases">
        <title>VMRC isolate genome collection.</title>
        <authorList>
            <person name="France M."/>
            <person name="Rutt L."/>
            <person name="Humphrys M."/>
            <person name="Ravel J."/>
        </authorList>
    </citation>
    <scope>NUCLEOTIDE SEQUENCE</scope>
    <source>
        <strain evidence="1">C0048A1</strain>
    </source>
</reference>
<dbReference type="GeneID" id="75082310"/>
<comment type="caution">
    <text evidence="1">The sequence shown here is derived from an EMBL/GenBank/DDBJ whole genome shotgun (WGS) entry which is preliminary data.</text>
</comment>
<proteinExistence type="predicted"/>
<organism evidence="1 2">
    <name type="scientific">Limosilactobacillus vaginalis</name>
    <dbReference type="NCBI Taxonomy" id="1633"/>
    <lineage>
        <taxon>Bacteria</taxon>
        <taxon>Bacillati</taxon>
        <taxon>Bacillota</taxon>
        <taxon>Bacilli</taxon>
        <taxon>Lactobacillales</taxon>
        <taxon>Lactobacillaceae</taxon>
        <taxon>Limosilactobacillus</taxon>
    </lineage>
</organism>
<name>A0AAW5WSY2_9LACO</name>
<protein>
    <submittedName>
        <fullName evidence="1">Uncharacterized protein</fullName>
    </submittedName>
</protein>
<dbReference type="RefSeq" id="WP_003717085.1">
    <property type="nucleotide sequence ID" value="NZ_CP045240.1"/>
</dbReference>
<dbReference type="Proteomes" id="UP001212401">
    <property type="component" value="Unassembled WGS sequence"/>
</dbReference>
<gene>
    <name evidence="1" type="ORF">L2724_05860</name>
</gene>
<dbReference type="AlphaFoldDB" id="A0AAW5WSY2"/>
<evidence type="ECO:0000313" key="1">
    <source>
        <dbReference type="EMBL" id="MCZ3667806.1"/>
    </source>
</evidence>
<evidence type="ECO:0000313" key="2">
    <source>
        <dbReference type="Proteomes" id="UP001212401"/>
    </source>
</evidence>